<dbReference type="RefSeq" id="XP_025366654.1">
    <property type="nucleotide sequence ID" value="XM_025511183.1"/>
</dbReference>
<evidence type="ECO:0000313" key="2">
    <source>
        <dbReference type="EMBL" id="PWN39494.1"/>
    </source>
</evidence>
<feature type="compositionally biased region" description="Low complexity" evidence="1">
    <location>
        <begin position="73"/>
        <end position="102"/>
    </location>
</feature>
<dbReference type="AlphaFoldDB" id="A0A316VQH4"/>
<evidence type="ECO:0000313" key="3">
    <source>
        <dbReference type="Proteomes" id="UP000245783"/>
    </source>
</evidence>
<accession>A0A316VQH4</accession>
<feature type="compositionally biased region" description="Polar residues" evidence="1">
    <location>
        <begin position="164"/>
        <end position="174"/>
    </location>
</feature>
<dbReference type="EMBL" id="KZ819463">
    <property type="protein sequence ID" value="PWN39494.1"/>
    <property type="molecule type" value="Genomic_DNA"/>
</dbReference>
<name>A0A316VQH4_9BASI</name>
<reference evidence="2 3" key="1">
    <citation type="journal article" date="2018" name="Mol. Biol. Evol.">
        <title>Broad Genomic Sampling Reveals a Smut Pathogenic Ancestry of the Fungal Clade Ustilaginomycotina.</title>
        <authorList>
            <person name="Kijpornyongpan T."/>
            <person name="Mondo S.J."/>
            <person name="Barry K."/>
            <person name="Sandor L."/>
            <person name="Lee J."/>
            <person name="Lipzen A."/>
            <person name="Pangilinan J."/>
            <person name="LaButti K."/>
            <person name="Hainaut M."/>
            <person name="Henrissat B."/>
            <person name="Grigoriev I.V."/>
            <person name="Spatafora J.W."/>
            <person name="Aime M.C."/>
        </authorList>
    </citation>
    <scope>NUCLEOTIDE SEQUENCE [LARGE SCALE GENOMIC DNA]</scope>
    <source>
        <strain evidence="2 3">MCA 4658</strain>
    </source>
</reference>
<dbReference type="GeneID" id="37033053"/>
<keyword evidence="3" id="KW-1185">Reference proteome</keyword>
<sequence>MVLDDSPELAASAPEVAASAHGVAASAHVIDLTLDSDDDDDDRPLSATVRPPPARARQSSDTPLASGSGSGIANAHANANANAHAPTPRLAAPLRPAALPQHLARHVNAAGRSLPRHESSAMSSVSNGVHDDARPRAGTSAGTMSSNPPEEDEEPLRAGKRQKPSGSGNANLTADDSMELSIRGRAAARSDADADAAAAADSSATASFHSARSWDATGTANYSLGSSNLPHRSEAWDMVDEDEEMEAALRWDDANDDMDVGATRTRTFL</sequence>
<proteinExistence type="predicted"/>
<dbReference type="InParanoid" id="A0A316VQH4"/>
<feature type="region of interest" description="Disordered" evidence="1">
    <location>
        <begin position="34"/>
        <end position="195"/>
    </location>
</feature>
<gene>
    <name evidence="2" type="ORF">IE81DRAFT_23663</name>
</gene>
<feature type="compositionally biased region" description="Polar residues" evidence="1">
    <location>
        <begin position="57"/>
        <end position="67"/>
    </location>
</feature>
<evidence type="ECO:0000256" key="1">
    <source>
        <dbReference type="SAM" id="MobiDB-lite"/>
    </source>
</evidence>
<dbReference type="Proteomes" id="UP000245783">
    <property type="component" value="Unassembled WGS sequence"/>
</dbReference>
<organism evidence="2 3">
    <name type="scientific">Ceraceosorus guamensis</name>
    <dbReference type="NCBI Taxonomy" id="1522189"/>
    <lineage>
        <taxon>Eukaryota</taxon>
        <taxon>Fungi</taxon>
        <taxon>Dikarya</taxon>
        <taxon>Basidiomycota</taxon>
        <taxon>Ustilaginomycotina</taxon>
        <taxon>Exobasidiomycetes</taxon>
        <taxon>Ceraceosorales</taxon>
        <taxon>Ceraceosoraceae</taxon>
        <taxon>Ceraceosorus</taxon>
    </lineage>
</organism>
<protein>
    <submittedName>
        <fullName evidence="2">Uncharacterized protein</fullName>
    </submittedName>
</protein>